<comment type="caution">
    <text evidence="1">The sequence shown here is derived from an EMBL/GenBank/DDBJ whole genome shotgun (WGS) entry which is preliminary data.</text>
</comment>
<protein>
    <submittedName>
        <fullName evidence="1">N-formylglutamate amidohydrolase</fullName>
    </submittedName>
</protein>
<proteinExistence type="predicted"/>
<dbReference type="SUPFAM" id="SSF53187">
    <property type="entry name" value="Zn-dependent exopeptidases"/>
    <property type="match status" value="1"/>
</dbReference>
<sequence>MFHVLPGDPGSPVILHVPHASRELTERARAGLLLDEAGLTDELDHLTDAHTDLIALRAADTAPVRPWIFANGLSRLVVDPERFPDEREEMRAVGMGAVYTHGYAGRRLRAAEFAGGELLDEHFHPYAQGFTDLVTERLAATGRAVIIDVHSYPRRALPYELHGDGPRPQICLGTDDFHTPDDLVAAARAAFGAYEVAINTPFAGAYVPLTHYGRDEAVSALMVEIRRDTYMTEPAGDPHEGLGDVADALAALI</sequence>
<dbReference type="Proteomes" id="UP000542742">
    <property type="component" value="Unassembled WGS sequence"/>
</dbReference>
<dbReference type="EMBL" id="JACHMF010000001">
    <property type="protein sequence ID" value="MBB4691701.1"/>
    <property type="molecule type" value="Genomic_DNA"/>
</dbReference>
<dbReference type="Gene3D" id="3.40.630.40">
    <property type="entry name" value="Zn-dependent exopeptidases"/>
    <property type="match status" value="1"/>
</dbReference>
<reference evidence="1 2" key="1">
    <citation type="submission" date="2020-08" db="EMBL/GenBank/DDBJ databases">
        <title>Sequencing the genomes of 1000 actinobacteria strains.</title>
        <authorList>
            <person name="Klenk H.-P."/>
        </authorList>
    </citation>
    <scope>NUCLEOTIDE SEQUENCE [LARGE SCALE GENOMIC DNA]</scope>
    <source>
        <strain evidence="1 2">DSM 45518</strain>
    </source>
</reference>
<name>A0A7W7CRL1_9ACTN</name>
<accession>A0A7W7CRL1</accession>
<dbReference type="RefSeq" id="WP_184950491.1">
    <property type="nucleotide sequence ID" value="NZ_BOMC01000004.1"/>
</dbReference>
<gene>
    <name evidence="1" type="ORF">BKA14_001849</name>
</gene>
<organism evidence="1 2">
    <name type="scientific">Paractinoplanes abujensis</name>
    <dbReference type="NCBI Taxonomy" id="882441"/>
    <lineage>
        <taxon>Bacteria</taxon>
        <taxon>Bacillati</taxon>
        <taxon>Actinomycetota</taxon>
        <taxon>Actinomycetes</taxon>
        <taxon>Micromonosporales</taxon>
        <taxon>Micromonosporaceae</taxon>
        <taxon>Paractinoplanes</taxon>
    </lineage>
</organism>
<dbReference type="AlphaFoldDB" id="A0A7W7CRL1"/>
<evidence type="ECO:0000313" key="2">
    <source>
        <dbReference type="Proteomes" id="UP000542742"/>
    </source>
</evidence>
<dbReference type="InterPro" id="IPR007709">
    <property type="entry name" value="N-FG_amidohydro"/>
</dbReference>
<evidence type="ECO:0000313" key="1">
    <source>
        <dbReference type="EMBL" id="MBB4691701.1"/>
    </source>
</evidence>
<keyword evidence="2" id="KW-1185">Reference proteome</keyword>
<dbReference type="Pfam" id="PF05013">
    <property type="entry name" value="FGase"/>
    <property type="match status" value="1"/>
</dbReference>
<keyword evidence="1" id="KW-0378">Hydrolase</keyword>
<dbReference type="GO" id="GO:0016787">
    <property type="term" value="F:hydrolase activity"/>
    <property type="evidence" value="ECO:0007669"/>
    <property type="project" value="UniProtKB-KW"/>
</dbReference>